<reference evidence="3" key="1">
    <citation type="submission" date="2011-12" db="EMBL/GenBank/DDBJ databases">
        <title>Complete genome sequence of Streptomyces cattleya strain DSM 46488.</title>
        <authorList>
            <person name="Ou H.-Y."/>
            <person name="Li P."/>
            <person name="Zhao C."/>
            <person name="O'Hagan D."/>
            <person name="Deng Z."/>
        </authorList>
    </citation>
    <scope>NUCLEOTIDE SEQUENCE [LARGE SCALE GENOMIC DNA]</scope>
    <source>
        <strain evidence="3">ATCC 35852 / DSM 46488 / JCM 4925 / NBRC 14057 / NRRL 8057</strain>
    </source>
</reference>
<dbReference type="KEGG" id="scy:SCATT_06240"/>
<protein>
    <submittedName>
        <fullName evidence="2">Uncharacterized protein</fullName>
    </submittedName>
</protein>
<dbReference type="AlphaFoldDB" id="F8JT54"/>
<evidence type="ECO:0000313" key="3">
    <source>
        <dbReference type="Proteomes" id="UP000007842"/>
    </source>
</evidence>
<dbReference type="PATRIC" id="fig|1003195.29.peg.624"/>
<dbReference type="Proteomes" id="UP000007842">
    <property type="component" value="Chromosome"/>
</dbReference>
<sequence length="234" mass="25096">MPDIGWDKLTAEQRQLISEYIGTAQPAGVEQLVMCARIIHDLAHHDHASQSVDWFSINLTCYMGERTGHLLRRLLNAEALAERYRAAWLSARARSHRATTCAVPLSIHWARHVIYPGPASDEDTIVCCMTDDGRPAALFLDDDLREALGAALLDPNGEADQDGQNSVPNAGPTSETPAQASGALGKDTRDGSQPKSAGEFTRPTATHTGHALPSGTAEGRADCPCLRITPGSGH</sequence>
<dbReference type="HOGENOM" id="CLU_1184486_0_0_11"/>
<accession>G8WTB2</accession>
<keyword evidence="3" id="KW-1185">Reference proteome</keyword>
<name>F8JT54_STREN</name>
<accession>F8JT54</accession>
<gene>
    <name evidence="2" type="ordered locus">SCATT_06240</name>
</gene>
<dbReference type="eggNOG" id="ENOG5031WPX">
    <property type="taxonomic scope" value="Bacteria"/>
</dbReference>
<dbReference type="EMBL" id="CP003219">
    <property type="protein sequence ID" value="AEW92995.1"/>
    <property type="molecule type" value="Genomic_DNA"/>
</dbReference>
<dbReference type="OrthoDB" id="4336683at2"/>
<dbReference type="KEGG" id="sct:SCAT_0616"/>
<dbReference type="STRING" id="1003195.SCATT_06240"/>
<evidence type="ECO:0000313" key="2">
    <source>
        <dbReference type="EMBL" id="AEW92995.1"/>
    </source>
</evidence>
<proteinExistence type="predicted"/>
<dbReference type="RefSeq" id="WP_014141392.1">
    <property type="nucleotide sequence ID" value="NC_016111.1"/>
</dbReference>
<feature type="compositionally biased region" description="Polar residues" evidence="1">
    <location>
        <begin position="162"/>
        <end position="179"/>
    </location>
</feature>
<evidence type="ECO:0000256" key="1">
    <source>
        <dbReference type="SAM" id="MobiDB-lite"/>
    </source>
</evidence>
<organism evidence="2 3">
    <name type="scientific">Streptantibioticus cattleyicolor (strain ATCC 35852 / DSM 46488 / JCM 4925 / NBRC 14057 / NRRL 8057)</name>
    <name type="common">Streptomyces cattleya</name>
    <dbReference type="NCBI Taxonomy" id="1003195"/>
    <lineage>
        <taxon>Bacteria</taxon>
        <taxon>Bacillati</taxon>
        <taxon>Actinomycetota</taxon>
        <taxon>Actinomycetes</taxon>
        <taxon>Kitasatosporales</taxon>
        <taxon>Streptomycetaceae</taxon>
        <taxon>Streptantibioticus</taxon>
    </lineage>
</organism>
<feature type="region of interest" description="Disordered" evidence="1">
    <location>
        <begin position="154"/>
        <end position="223"/>
    </location>
</feature>